<evidence type="ECO:0000313" key="3">
    <source>
        <dbReference type="Proteomes" id="UP001244341"/>
    </source>
</evidence>
<evidence type="ECO:0000256" key="1">
    <source>
        <dbReference type="SAM" id="MobiDB-lite"/>
    </source>
</evidence>
<reference evidence="2 3" key="1">
    <citation type="submission" date="2023-05" db="EMBL/GenBank/DDBJ databases">
        <title>A 100% complete, gapless, phased diploid assembly of the Scenedesmus obliquus UTEX 3031 genome.</title>
        <authorList>
            <person name="Biondi T.C."/>
            <person name="Hanschen E.R."/>
            <person name="Kwon T."/>
            <person name="Eng W."/>
            <person name="Kruse C.P.S."/>
            <person name="Koehler S.I."/>
            <person name="Kunde Y."/>
            <person name="Gleasner C.D."/>
            <person name="You Mak K.T."/>
            <person name="Polle J."/>
            <person name="Hovde B.T."/>
            <person name="Starkenburg S.R."/>
        </authorList>
    </citation>
    <scope>NUCLEOTIDE SEQUENCE [LARGE SCALE GENOMIC DNA]</scope>
    <source>
        <strain evidence="2 3">DOE0152z</strain>
    </source>
</reference>
<dbReference type="Proteomes" id="UP001244341">
    <property type="component" value="Chromosome 8b"/>
</dbReference>
<accession>A0ABY8U751</accession>
<proteinExistence type="predicted"/>
<dbReference type="EMBL" id="CP126215">
    <property type="protein sequence ID" value="WIA17289.1"/>
    <property type="molecule type" value="Genomic_DNA"/>
</dbReference>
<name>A0ABY8U751_TETOB</name>
<gene>
    <name evidence="2" type="ORF">OEZ85_014157</name>
</gene>
<sequence>MDELTEPLQRSTSLSKDKALQWETGAIPAYLQPRMLFLYVASAMLLVEHAQALAADAAKYKFLAKKAYARLKVTRSAYKSVRAAADKAVKELQALQKDHAQTKAQLQELQERNAALQALVEHDSDARSVPGNAEVAHGQAGSNTTEQDRELTVLAGQVALAVPGASSTGGTTTSREVVLVVCDAARSQGIDIFRSWCQSTALAELDNTIVLAAHDDCSHVARKAGLHSILYSSPEAKPDMLLVDSPYQYLLPSPLVDLHVMSGALNGDGLGNRHAELQGDTAQHMHSVHMAGLSPALMHLKPNKACLQFVDAMLQRTAPAAIRVVHSADQAQRMAAIVNSYRGLPGPLDALPAAAEAAHTTLLPAQRTESSNAASGSDAGHCLHAQGVAHLMHVLHPVEQLLEKLGLDQ</sequence>
<protein>
    <submittedName>
        <fullName evidence="2">Uncharacterized protein</fullName>
    </submittedName>
</protein>
<evidence type="ECO:0000313" key="2">
    <source>
        <dbReference type="EMBL" id="WIA17289.1"/>
    </source>
</evidence>
<feature type="region of interest" description="Disordered" evidence="1">
    <location>
        <begin position="125"/>
        <end position="147"/>
    </location>
</feature>
<organism evidence="2 3">
    <name type="scientific">Tetradesmus obliquus</name>
    <name type="common">Green alga</name>
    <name type="synonym">Acutodesmus obliquus</name>
    <dbReference type="NCBI Taxonomy" id="3088"/>
    <lineage>
        <taxon>Eukaryota</taxon>
        <taxon>Viridiplantae</taxon>
        <taxon>Chlorophyta</taxon>
        <taxon>core chlorophytes</taxon>
        <taxon>Chlorophyceae</taxon>
        <taxon>CS clade</taxon>
        <taxon>Sphaeropleales</taxon>
        <taxon>Scenedesmaceae</taxon>
        <taxon>Tetradesmus</taxon>
    </lineage>
</organism>
<keyword evidence="3" id="KW-1185">Reference proteome</keyword>